<dbReference type="InterPro" id="IPR056884">
    <property type="entry name" value="NPHP3-like_N"/>
</dbReference>
<sequence>MSWADQMESPADPLNLGLEATGDTGTSAKRATQKEMSQLWERLVGKSKELDDTYPSVAKLKDEGEPKSEGIIMGEGDAIAQVMETVKRSIRKEEKNEESDADKQADEIEGEASENKEIVKAKRRRKWKERREKIPVKAKEVTQGLMKIGAVAANTASVVIAPAQIAGNVLSHVVNAWETYEDMFVELCTLLTQCADFMGRYDLLKDINVANIAPVCCKLLKLFIDLCDETIALHGRGKQAVAFGKVLLDKGTNISDLTKRMRELNESEGRNVGAATLKIAHTTLKLASEEKQVIDRRKQIARALGFVGTALNRDGEPDEPWLSTFNKRKRMLEEGMGEWMARSEEYQWWSTGAADTPPVIILEGAAGSGRTSLMASLVTRASHRNRLQPQPQGTMAAAQTLNETSALHSRVVTAHFFAEADKRKSNVTQEEDFQAADAFDKSFLDSVMQAIIWQLSMNYEAMTRAVYAQIQEHCSSEDNSLEGPDLCKKILFPAVKKQDTTFLVFVDAPDVAVRHLWKLVELFTLNRCEKIRLLMTTNLNAFGGLNKNACECTVIGISKKNHEDISRYIEVLLKRMILSTTSSYEETNAATKFLINSLINTARDKLPSVLKHNWHDYHHLRRALATLSKVRHPGEITSILEELQIDQDRQVEESIEKLNNELTPGDIQEVNEIITWVEGAYEWMTVQEMEIILAMDYSRCDESTTHGQWSNPLLRYRLEKYCDIFSISHENDYISWSSEKMGAHFPQRSEPSTPPKTILKEEVDIVKHALKSICPEPLYKRFQFEAFFQNHLDQPDLDFTMVSGSVVQAKPKIWLDRHSTNIRIALKCLKILTNKDLHQFTSLRRYAARYVLRHLSDVPDIEPIKQSFKTQIGPLLIKLLTDSCAFDALFWPSDLKSNRQLWEKNEGKEILNARVSWVYSNQGVKQIARWLTDKAVASSILDKPGKRLLDAMEAPDANLYKALLSDWAKHMACHLFCHINLSNRVRIAAITFLKSYLIQVGEIETQMEMPATLDKCEGTVLNFLEKDLIPPEYLVAIEKWAEQILERERFDDVGRSMWEANFVNAADDVCEDFDKWTENDTGMESTSKRAHTAWQLNPENLHACLIRVQKADEVDPKVIDKLEQVVDEMSKREGDTDKTDELFLGDSWSKEVFLGHVIHELGDIKWKAGDREGASFHRKSLEHGYGQMRSWANVLKAYRDQEAWGEVIDFVDALNSSSGIWLPHLEDFDPDFAGSENVRVLEILAEAANAVSSDYELPEPPRKTPPWDVIKEFFALAAKATEKKDLSHLRVLVFEHGASTFANAAGNALREDVLKNREEAWKELKRNEDILAPATVVSSIRDYLAEVYLDRGKSSSLSAEETKRYGDALVDLVSDPEQAWSNIVAVCCLIRFYNFRSLDLPDTAKICIRAIIRDGVELLSDYDETNDDSAFRTLARLLTTLGDEKNAVVCWRMRSVLWYNSISGGAAPVGPEDSQLEDKLEESGNETDHETGVNTKQENGEDGYEMKTDKESTQGNSDDSDDSDSDDPTEVEKPASLVVCSGCDKDLTLARDTLYTCIDCGGRRQFDDHCWKLLKSGELNLEDKGLACRREHDFMVLPMWDEDIAKRWTPEFVPGMDGENILLDNWKRELKQTYGCLSDEAPICQ</sequence>
<gene>
    <name evidence="5" type="ORF">FOMG_17911</name>
</gene>
<evidence type="ECO:0000259" key="4">
    <source>
        <dbReference type="Pfam" id="PF24883"/>
    </source>
</evidence>
<dbReference type="PANTHER" id="PTHR10039">
    <property type="entry name" value="AMELOGENIN"/>
    <property type="match status" value="1"/>
</dbReference>
<dbReference type="VEuPathDB" id="FungiDB:FOMG_17911"/>
<dbReference type="Proteomes" id="UP000030703">
    <property type="component" value="Unassembled WGS sequence"/>
</dbReference>
<organism evidence="5">
    <name type="scientific">Fusarium oxysporum f. sp. melonis 26406</name>
    <dbReference type="NCBI Taxonomy" id="1089452"/>
    <lineage>
        <taxon>Eukaryota</taxon>
        <taxon>Fungi</taxon>
        <taxon>Dikarya</taxon>
        <taxon>Ascomycota</taxon>
        <taxon>Pezizomycotina</taxon>
        <taxon>Sordariomycetes</taxon>
        <taxon>Hypocreomycetidae</taxon>
        <taxon>Hypocreales</taxon>
        <taxon>Nectriaceae</taxon>
        <taxon>Fusarium</taxon>
        <taxon>Fusarium oxysporum species complex</taxon>
    </lineage>
</organism>
<name>W9Z9X6_FUSOX</name>
<dbReference type="EMBL" id="JH659402">
    <property type="protein sequence ID" value="EXK25427.1"/>
    <property type="molecule type" value="Genomic_DNA"/>
</dbReference>
<evidence type="ECO:0000259" key="3">
    <source>
        <dbReference type="Pfam" id="PF17109"/>
    </source>
</evidence>
<dbReference type="Pfam" id="PF17109">
    <property type="entry name" value="Goodbye"/>
    <property type="match status" value="1"/>
</dbReference>
<dbReference type="PANTHER" id="PTHR10039:SF17">
    <property type="entry name" value="FUNGAL STAND N-TERMINAL GOODBYE DOMAIN-CONTAINING PROTEIN-RELATED"/>
    <property type="match status" value="1"/>
</dbReference>
<feature type="domain" description="Nephrocystin 3-like N-terminal" evidence="4">
    <location>
        <begin position="335"/>
        <end position="536"/>
    </location>
</feature>
<feature type="region of interest" description="Disordered" evidence="2">
    <location>
        <begin position="1468"/>
        <end position="1533"/>
    </location>
</feature>
<dbReference type="Pfam" id="PF24883">
    <property type="entry name" value="NPHP3_N"/>
    <property type="match status" value="1"/>
</dbReference>
<dbReference type="HOGENOM" id="CLU_001466_0_1_1"/>
<feature type="region of interest" description="Disordered" evidence="2">
    <location>
        <begin position="1"/>
        <end position="36"/>
    </location>
</feature>
<protein>
    <submittedName>
        <fullName evidence="5">Uncharacterized protein</fullName>
    </submittedName>
</protein>
<evidence type="ECO:0000256" key="1">
    <source>
        <dbReference type="ARBA" id="ARBA00022737"/>
    </source>
</evidence>
<feature type="compositionally biased region" description="Basic and acidic residues" evidence="2">
    <location>
        <begin position="1476"/>
        <end position="1491"/>
    </location>
</feature>
<dbReference type="InterPro" id="IPR031350">
    <property type="entry name" value="Goodbye_dom"/>
</dbReference>
<accession>W9Z9X6</accession>
<feature type="compositionally biased region" description="Polar residues" evidence="2">
    <location>
        <begin position="23"/>
        <end position="36"/>
    </location>
</feature>
<keyword evidence="1" id="KW-0677">Repeat</keyword>
<evidence type="ECO:0000313" key="5">
    <source>
        <dbReference type="EMBL" id="EXK25427.1"/>
    </source>
</evidence>
<feature type="compositionally biased region" description="Acidic residues" evidence="2">
    <location>
        <begin position="1518"/>
        <end position="1529"/>
    </location>
</feature>
<feature type="region of interest" description="Disordered" evidence="2">
    <location>
        <begin position="90"/>
        <end position="112"/>
    </location>
</feature>
<reference evidence="5" key="2">
    <citation type="submission" date="2012-05" db="EMBL/GenBank/DDBJ databases">
        <title>Annotation of the Genome Sequence of Fusarium oxysporum f. sp. melonis 26406.</title>
        <authorList>
            <consortium name="The Broad Institute Genomics Platform"/>
            <person name="Ma L.-J."/>
            <person name="Corby-Kistler H."/>
            <person name="Broz K."/>
            <person name="Gale L.R."/>
            <person name="Jonkers W."/>
            <person name="O'Donnell K."/>
            <person name="Ploetz R."/>
            <person name="Steinberg C."/>
            <person name="Schwartz D.C."/>
            <person name="VanEtten H."/>
            <person name="Zhou S."/>
            <person name="Young S.K."/>
            <person name="Zeng Q."/>
            <person name="Gargeya S."/>
            <person name="Fitzgerald M."/>
            <person name="Abouelleil A."/>
            <person name="Alvarado L."/>
            <person name="Chapman S.B."/>
            <person name="Gainer-Dewar J."/>
            <person name="Goldberg J."/>
            <person name="Griggs A."/>
            <person name="Gujja S."/>
            <person name="Hansen M."/>
            <person name="Howarth C."/>
            <person name="Imamovic A."/>
            <person name="Ireland A."/>
            <person name="Larimer J."/>
            <person name="McCowan C."/>
            <person name="Murphy C."/>
            <person name="Pearson M."/>
            <person name="Poon T.W."/>
            <person name="Priest M."/>
            <person name="Roberts A."/>
            <person name="Saif S."/>
            <person name="Shea T."/>
            <person name="Sykes S."/>
            <person name="Wortman J."/>
            <person name="Nusbaum C."/>
            <person name="Birren B."/>
        </authorList>
    </citation>
    <scope>NUCLEOTIDE SEQUENCE</scope>
    <source>
        <strain evidence="5">26406</strain>
    </source>
</reference>
<reference evidence="5" key="1">
    <citation type="submission" date="2012-04" db="EMBL/GenBank/DDBJ databases">
        <title>The Genome Sequence of Fusarium oxysporum melonis.</title>
        <authorList>
            <consortium name="The Broad Institute Genome Sequencing Platform"/>
            <person name="Ma L.-J."/>
            <person name="Gale L.R."/>
            <person name="Schwartz D.C."/>
            <person name="Zhou S."/>
            <person name="Corby-Kistler H."/>
            <person name="Young S.K."/>
            <person name="Zeng Q."/>
            <person name="Gargeya S."/>
            <person name="Fitzgerald M."/>
            <person name="Haas B."/>
            <person name="Abouelleil A."/>
            <person name="Alvarado L."/>
            <person name="Arachchi H.M."/>
            <person name="Berlin A."/>
            <person name="Brown A."/>
            <person name="Chapman S.B."/>
            <person name="Chen Z."/>
            <person name="Dunbar C."/>
            <person name="Freedman E."/>
            <person name="Gearin G."/>
            <person name="Goldberg J."/>
            <person name="Griggs A."/>
            <person name="Gujja S."/>
            <person name="Heiman D."/>
            <person name="Howarth C."/>
            <person name="Larson L."/>
            <person name="Lui A."/>
            <person name="MacDonald P.J.P."/>
            <person name="Montmayeur A."/>
            <person name="Murphy C."/>
            <person name="Neiman D."/>
            <person name="Pearson M."/>
            <person name="Priest M."/>
            <person name="Roberts A."/>
            <person name="Saif S."/>
            <person name="Shea T."/>
            <person name="Shenoy N."/>
            <person name="Sisk P."/>
            <person name="Stolte C."/>
            <person name="Sykes S."/>
            <person name="Wortman J."/>
            <person name="Nusbaum C."/>
            <person name="Birren B."/>
        </authorList>
    </citation>
    <scope>NUCLEOTIDE SEQUENCE</scope>
    <source>
        <strain evidence="5">26406</strain>
    </source>
</reference>
<evidence type="ECO:0000256" key="2">
    <source>
        <dbReference type="SAM" id="MobiDB-lite"/>
    </source>
</evidence>
<proteinExistence type="predicted"/>
<feature type="domain" description="Fungal STAND N-terminal Goodbye" evidence="3">
    <location>
        <begin position="78"/>
        <end position="202"/>
    </location>
</feature>